<name>A0A9Q1JFT0_SYNKA</name>
<reference evidence="1" key="1">
    <citation type="journal article" date="2023" name="Science">
        <title>Genome structures resolve the early diversification of teleost fishes.</title>
        <authorList>
            <person name="Parey E."/>
            <person name="Louis A."/>
            <person name="Montfort J."/>
            <person name="Bouchez O."/>
            <person name="Roques C."/>
            <person name="Iampietro C."/>
            <person name="Lluch J."/>
            <person name="Castinel A."/>
            <person name="Donnadieu C."/>
            <person name="Desvignes T."/>
            <person name="Floi Bucao C."/>
            <person name="Jouanno E."/>
            <person name="Wen M."/>
            <person name="Mejri S."/>
            <person name="Dirks R."/>
            <person name="Jansen H."/>
            <person name="Henkel C."/>
            <person name="Chen W.J."/>
            <person name="Zahm M."/>
            <person name="Cabau C."/>
            <person name="Klopp C."/>
            <person name="Thompson A.W."/>
            <person name="Robinson-Rechavi M."/>
            <person name="Braasch I."/>
            <person name="Lecointre G."/>
            <person name="Bobe J."/>
            <person name="Postlethwait J.H."/>
            <person name="Berthelot C."/>
            <person name="Roest Crollius H."/>
            <person name="Guiguen Y."/>
        </authorList>
    </citation>
    <scope>NUCLEOTIDE SEQUENCE</scope>
    <source>
        <strain evidence="1">WJC10195</strain>
    </source>
</reference>
<keyword evidence="2" id="KW-1185">Reference proteome</keyword>
<evidence type="ECO:0000313" key="2">
    <source>
        <dbReference type="Proteomes" id="UP001152622"/>
    </source>
</evidence>
<dbReference type="EMBL" id="JAINUF010000001">
    <property type="protein sequence ID" value="KAJ8382755.1"/>
    <property type="molecule type" value="Genomic_DNA"/>
</dbReference>
<gene>
    <name evidence="1" type="ORF">SKAU_G00035330</name>
</gene>
<accession>A0A9Q1JFT0</accession>
<dbReference type="Proteomes" id="UP001152622">
    <property type="component" value="Chromosome 1"/>
</dbReference>
<sequence>MATSLFPLDARPPEPIITSSTERIDVPLEALGLSVRPSDRGDPSVRGIVARRVASDPGVPVDLTPADPPPLPY</sequence>
<proteinExistence type="predicted"/>
<protein>
    <submittedName>
        <fullName evidence="1">Uncharacterized protein</fullName>
    </submittedName>
</protein>
<organism evidence="1 2">
    <name type="scientific">Synaphobranchus kaupii</name>
    <name type="common">Kaup's arrowtooth eel</name>
    <dbReference type="NCBI Taxonomy" id="118154"/>
    <lineage>
        <taxon>Eukaryota</taxon>
        <taxon>Metazoa</taxon>
        <taxon>Chordata</taxon>
        <taxon>Craniata</taxon>
        <taxon>Vertebrata</taxon>
        <taxon>Euteleostomi</taxon>
        <taxon>Actinopterygii</taxon>
        <taxon>Neopterygii</taxon>
        <taxon>Teleostei</taxon>
        <taxon>Anguilliformes</taxon>
        <taxon>Synaphobranchidae</taxon>
        <taxon>Synaphobranchus</taxon>
    </lineage>
</organism>
<evidence type="ECO:0000313" key="1">
    <source>
        <dbReference type="EMBL" id="KAJ8382755.1"/>
    </source>
</evidence>
<dbReference type="AlphaFoldDB" id="A0A9Q1JFT0"/>
<comment type="caution">
    <text evidence="1">The sequence shown here is derived from an EMBL/GenBank/DDBJ whole genome shotgun (WGS) entry which is preliminary data.</text>
</comment>